<dbReference type="PANTHER" id="PTHR11215">
    <property type="entry name" value="METAL DEPENDENT HYDROLASE - RELATED"/>
    <property type="match status" value="1"/>
</dbReference>
<dbReference type="PANTHER" id="PTHR11215:SF1">
    <property type="entry name" value="MYG1 EXONUCLEASE"/>
    <property type="match status" value="1"/>
</dbReference>
<evidence type="ECO:0000256" key="1">
    <source>
        <dbReference type="ARBA" id="ARBA00010105"/>
    </source>
</evidence>
<evidence type="ECO:0000313" key="4">
    <source>
        <dbReference type="Proteomes" id="UP000186922"/>
    </source>
</evidence>
<keyword evidence="4" id="KW-1185">Reference proteome</keyword>
<dbReference type="InterPro" id="IPR003226">
    <property type="entry name" value="MYG1_exonuclease"/>
</dbReference>
<proteinExistence type="inferred from homology"/>
<dbReference type="EMBL" id="BDGG01000001">
    <property type="protein sequence ID" value="GAU91035.1"/>
    <property type="molecule type" value="Genomic_DNA"/>
</dbReference>
<protein>
    <submittedName>
        <fullName evidence="3">Uncharacterized protein</fullName>
    </submittedName>
</protein>
<evidence type="ECO:0000256" key="2">
    <source>
        <dbReference type="SAM" id="MobiDB-lite"/>
    </source>
</evidence>
<reference evidence="3 4" key="1">
    <citation type="journal article" date="2016" name="Nat. Commun.">
        <title>Extremotolerant tardigrade genome and improved radiotolerance of human cultured cells by tardigrade-unique protein.</title>
        <authorList>
            <person name="Hashimoto T."/>
            <person name="Horikawa D.D."/>
            <person name="Saito Y."/>
            <person name="Kuwahara H."/>
            <person name="Kozuka-Hata H."/>
            <person name="Shin-I T."/>
            <person name="Minakuchi Y."/>
            <person name="Ohishi K."/>
            <person name="Motoyama A."/>
            <person name="Aizu T."/>
            <person name="Enomoto A."/>
            <person name="Kondo K."/>
            <person name="Tanaka S."/>
            <person name="Hara Y."/>
            <person name="Koshikawa S."/>
            <person name="Sagara H."/>
            <person name="Miura T."/>
            <person name="Yokobori S."/>
            <person name="Miyagawa K."/>
            <person name="Suzuki Y."/>
            <person name="Kubo T."/>
            <person name="Oyama M."/>
            <person name="Kohara Y."/>
            <person name="Fujiyama A."/>
            <person name="Arakawa K."/>
            <person name="Katayama T."/>
            <person name="Toyoda A."/>
            <person name="Kunieda T."/>
        </authorList>
    </citation>
    <scope>NUCLEOTIDE SEQUENCE [LARGE SCALE GENOMIC DNA]</scope>
    <source>
        <strain evidence="3 4">YOKOZUNA-1</strain>
    </source>
</reference>
<dbReference type="Proteomes" id="UP000186922">
    <property type="component" value="Unassembled WGS sequence"/>
</dbReference>
<sequence>MLAFHPIIFRIIPGSLTGKKYLAMSSVMNGLAVRAIQNIVKSVSAVAEFLGLQEHGPANEFRSGKLIATHNGVFHADEALACFLLVQLPEYQDATILRSRTAEVYDKCDIVVDVGGTYDASRRRFDHHQRSFSETLSSVQPGKPWTIKLSSAGLVYCHFGRQVIAQMLRLDLQSEADAKVVELLYDKIYENLIQEMDAIDNGVPQSDQPLRYSVSTGLSSRVKRLNPCWNDSDKSTDERFKSAMSVTGAEFSSKLAFYYEAWLPARHLVEAAVRGRFQVDASGEIIRLETGGCPWQDHLFQLEEENNLQPLIKYTLYQDDNRQWRVQAVPLARDSFASRLPLPEAWRGLNNEVLSAVSGIPDCVFTHHSGFIGGNKTYDGVMKMALLSLSLNQQSSANQNNSNKMLEPTQKVVPV</sequence>
<comment type="similarity">
    <text evidence="1">Belongs to the MYG1 family.</text>
</comment>
<name>A0A1D1URK8_RAMVA</name>
<gene>
    <name evidence="3" type="primary">RvY_03365-1</name>
    <name evidence="3" type="synonym">RvY_03365.1</name>
    <name evidence="3" type="ORF">RvY_03365</name>
</gene>
<feature type="region of interest" description="Disordered" evidence="2">
    <location>
        <begin position="396"/>
        <end position="415"/>
    </location>
</feature>
<dbReference type="Pfam" id="PF03690">
    <property type="entry name" value="MYG1_exonuc"/>
    <property type="match status" value="1"/>
</dbReference>
<dbReference type="OrthoDB" id="10265310at2759"/>
<dbReference type="GO" id="GO:0005737">
    <property type="term" value="C:cytoplasm"/>
    <property type="evidence" value="ECO:0007669"/>
    <property type="project" value="TreeGrafter"/>
</dbReference>
<dbReference type="STRING" id="947166.A0A1D1URK8"/>
<accession>A0A1D1URK8</accession>
<organism evidence="3 4">
    <name type="scientific">Ramazzottius varieornatus</name>
    <name type="common">Water bear</name>
    <name type="synonym">Tardigrade</name>
    <dbReference type="NCBI Taxonomy" id="947166"/>
    <lineage>
        <taxon>Eukaryota</taxon>
        <taxon>Metazoa</taxon>
        <taxon>Ecdysozoa</taxon>
        <taxon>Tardigrada</taxon>
        <taxon>Eutardigrada</taxon>
        <taxon>Parachela</taxon>
        <taxon>Hypsibioidea</taxon>
        <taxon>Ramazzottiidae</taxon>
        <taxon>Ramazzottius</taxon>
    </lineage>
</organism>
<dbReference type="GO" id="GO:0005634">
    <property type="term" value="C:nucleus"/>
    <property type="evidence" value="ECO:0007669"/>
    <property type="project" value="TreeGrafter"/>
</dbReference>
<evidence type="ECO:0000313" key="3">
    <source>
        <dbReference type="EMBL" id="GAU91035.1"/>
    </source>
</evidence>
<dbReference type="AlphaFoldDB" id="A0A1D1URK8"/>
<comment type="caution">
    <text evidence="3">The sequence shown here is derived from an EMBL/GenBank/DDBJ whole genome shotgun (WGS) entry which is preliminary data.</text>
</comment>